<sequence>MSKVRKTKHALIWWIDTKETDILPLIKIPKEHRKLHAVAELTWVDNKTKRTSKSKMKVLAIDTNAKNLKNMLINTNGEITTPSDKIFNPEVIDKRKQLIENIKLQNGIKTSNRNKIETKILSQKPILSKFFPFHNQNQFVNQANYTSIPSTSSNLGQAFQALSSSTPESTSQSQSSFHTLQTSQLQTPFNAVKTSQLQIPFNTVQTSQVQSSFNPVSTSQLETTSSQAQSPQFQPFLTQLQASSTLCTSVQKNNDYFSSKPSIISTLNYDQQDTYEFPPNVHTRPVGQVINLRNVNQSTTNAQETPVSQNIQENERMYENEKTVTVVKSVVPSNEMTNLLSQLVPKKLTLEVVEFVEALAINLRHKYNEEHHNTSKESVFTLPMQYFESGKDKVEISPGIGFYMCKSVLSDIKERASNNWRELVIITLDEVYGKKLPNFSAKGRKSNKRPGINSTFFKGLYCKLGKKIDNSITLKQFTKAINDHAGNLRKSKNKQTKQNDKRRSRIIVSDEEEMSVEEDYTEDEDETDEDKENANEDGDKKDGNKEDEVLDNNDNNDETIEKNQHLEYYSDESFLLSY</sequence>
<feature type="compositionally biased region" description="Basic and acidic residues" evidence="1">
    <location>
        <begin position="532"/>
        <end position="547"/>
    </location>
</feature>
<reference evidence="2 3" key="1">
    <citation type="journal article" date="2021" name="J. Hered.">
        <title>A chromosome-level genome assembly of the parasitoid wasp, Cotesia glomerata (Hymenoptera: Braconidae).</title>
        <authorList>
            <person name="Pinto B.J."/>
            <person name="Weis J.J."/>
            <person name="Gamble T."/>
            <person name="Ode P.J."/>
            <person name="Paul R."/>
            <person name="Zaspel J.M."/>
        </authorList>
    </citation>
    <scope>NUCLEOTIDE SEQUENCE [LARGE SCALE GENOMIC DNA]</scope>
    <source>
        <strain evidence="2">CgM1</strain>
    </source>
</reference>
<accession>A0AAV7IKW9</accession>
<gene>
    <name evidence="2" type="ORF">KQX54_004312</name>
</gene>
<comment type="caution">
    <text evidence="2">The sequence shown here is derived from an EMBL/GenBank/DDBJ whole genome shotgun (WGS) entry which is preliminary data.</text>
</comment>
<evidence type="ECO:0000256" key="1">
    <source>
        <dbReference type="SAM" id="MobiDB-lite"/>
    </source>
</evidence>
<dbReference type="Proteomes" id="UP000826195">
    <property type="component" value="Unassembled WGS sequence"/>
</dbReference>
<feature type="compositionally biased region" description="Basic residues" evidence="1">
    <location>
        <begin position="487"/>
        <end position="505"/>
    </location>
</feature>
<feature type="compositionally biased region" description="Acidic residues" evidence="1">
    <location>
        <begin position="548"/>
        <end position="558"/>
    </location>
</feature>
<feature type="compositionally biased region" description="Low complexity" evidence="1">
    <location>
        <begin position="162"/>
        <end position="179"/>
    </location>
</feature>
<organism evidence="2 3">
    <name type="scientific">Cotesia glomerata</name>
    <name type="common">Lepidopteran parasitic wasp</name>
    <name type="synonym">Apanteles glomeratus</name>
    <dbReference type="NCBI Taxonomy" id="32391"/>
    <lineage>
        <taxon>Eukaryota</taxon>
        <taxon>Metazoa</taxon>
        <taxon>Ecdysozoa</taxon>
        <taxon>Arthropoda</taxon>
        <taxon>Hexapoda</taxon>
        <taxon>Insecta</taxon>
        <taxon>Pterygota</taxon>
        <taxon>Neoptera</taxon>
        <taxon>Endopterygota</taxon>
        <taxon>Hymenoptera</taxon>
        <taxon>Apocrita</taxon>
        <taxon>Ichneumonoidea</taxon>
        <taxon>Braconidae</taxon>
        <taxon>Microgastrinae</taxon>
        <taxon>Cotesia</taxon>
    </lineage>
</organism>
<keyword evidence="3" id="KW-1185">Reference proteome</keyword>
<proteinExistence type="predicted"/>
<protein>
    <submittedName>
        <fullName evidence="2">Uncharacterized protein</fullName>
    </submittedName>
</protein>
<evidence type="ECO:0000313" key="3">
    <source>
        <dbReference type="Proteomes" id="UP000826195"/>
    </source>
</evidence>
<feature type="region of interest" description="Disordered" evidence="1">
    <location>
        <begin position="485"/>
        <end position="578"/>
    </location>
</feature>
<evidence type="ECO:0000313" key="2">
    <source>
        <dbReference type="EMBL" id="KAH0563672.1"/>
    </source>
</evidence>
<name>A0AAV7IKW9_COTGL</name>
<feature type="region of interest" description="Disordered" evidence="1">
    <location>
        <begin position="159"/>
        <end position="179"/>
    </location>
</feature>
<dbReference type="AlphaFoldDB" id="A0AAV7IKW9"/>
<feature type="compositionally biased region" description="Acidic residues" evidence="1">
    <location>
        <begin position="509"/>
        <end position="531"/>
    </location>
</feature>
<dbReference type="EMBL" id="JAHXZJ010000002">
    <property type="protein sequence ID" value="KAH0563672.1"/>
    <property type="molecule type" value="Genomic_DNA"/>
</dbReference>